<sequence>MTNTTTTFDFELPFFFDTRTLETDYYIGLANELADWKSIPWRIEMKDVVYALTNFYGAYVFFYQYQPQGLLKQLMAYACAIGQLGGIMWHLTSESIDDLVFVQMTVFPIVFFLFDALLTSPKPQKYLLLLTNLLLYVVDMQSPPSSEPGFHTVHIATHLIKTVWHYQLIGLQDARPLGTAGGKKRI</sequence>
<dbReference type="AlphaFoldDB" id="A0A9N8EJM2"/>
<comment type="caution">
    <text evidence="2">The sequence shown here is derived from an EMBL/GenBank/DDBJ whole genome shotgun (WGS) entry which is preliminary data.</text>
</comment>
<dbReference type="Proteomes" id="UP001153069">
    <property type="component" value="Unassembled WGS sequence"/>
</dbReference>
<evidence type="ECO:0000313" key="2">
    <source>
        <dbReference type="EMBL" id="CAB9520319.1"/>
    </source>
</evidence>
<feature type="transmembrane region" description="Helical" evidence="1">
    <location>
        <begin position="99"/>
        <end position="118"/>
    </location>
</feature>
<feature type="transmembrane region" description="Helical" evidence="1">
    <location>
        <begin position="48"/>
        <end position="65"/>
    </location>
</feature>
<proteinExistence type="predicted"/>
<organism evidence="2 3">
    <name type="scientific">Seminavis robusta</name>
    <dbReference type="NCBI Taxonomy" id="568900"/>
    <lineage>
        <taxon>Eukaryota</taxon>
        <taxon>Sar</taxon>
        <taxon>Stramenopiles</taxon>
        <taxon>Ochrophyta</taxon>
        <taxon>Bacillariophyta</taxon>
        <taxon>Bacillariophyceae</taxon>
        <taxon>Bacillariophycidae</taxon>
        <taxon>Naviculales</taxon>
        <taxon>Naviculaceae</taxon>
        <taxon>Seminavis</taxon>
    </lineage>
</organism>
<keyword evidence="1" id="KW-0812">Transmembrane</keyword>
<evidence type="ECO:0000313" key="3">
    <source>
        <dbReference type="Proteomes" id="UP001153069"/>
    </source>
</evidence>
<name>A0A9N8EJM2_9STRA</name>
<accession>A0A9N8EJM2</accession>
<keyword evidence="1" id="KW-1133">Transmembrane helix</keyword>
<reference evidence="2" key="1">
    <citation type="submission" date="2020-06" db="EMBL/GenBank/DDBJ databases">
        <authorList>
            <consortium name="Plant Systems Biology data submission"/>
        </authorList>
    </citation>
    <scope>NUCLEOTIDE SEQUENCE</scope>
    <source>
        <strain evidence="2">D6</strain>
    </source>
</reference>
<protein>
    <submittedName>
        <fullName evidence="2">Uncharacterized protein</fullName>
    </submittedName>
</protein>
<gene>
    <name evidence="2" type="ORF">SEMRO_1093_G240370.1</name>
</gene>
<evidence type="ECO:0000256" key="1">
    <source>
        <dbReference type="SAM" id="Phobius"/>
    </source>
</evidence>
<keyword evidence="1" id="KW-0472">Membrane</keyword>
<dbReference type="EMBL" id="CAICTM010001091">
    <property type="protein sequence ID" value="CAB9520319.1"/>
    <property type="molecule type" value="Genomic_DNA"/>
</dbReference>
<keyword evidence="3" id="KW-1185">Reference proteome</keyword>